<keyword evidence="4" id="KW-1185">Reference proteome</keyword>
<dbReference type="SUPFAM" id="SSF47616">
    <property type="entry name" value="GST C-terminal domain-like"/>
    <property type="match status" value="1"/>
</dbReference>
<dbReference type="InterPro" id="IPR036282">
    <property type="entry name" value="Glutathione-S-Trfase_C_sf"/>
</dbReference>
<dbReference type="InterPro" id="IPR040079">
    <property type="entry name" value="Glutathione_S-Trfase"/>
</dbReference>
<dbReference type="PANTHER" id="PTHR44051:SF2">
    <property type="entry name" value="HYPOTHETICAL GLUTATHIONE S-TRANSFERASE LIKE PROTEIN"/>
    <property type="match status" value="1"/>
</dbReference>
<dbReference type="Gene3D" id="3.40.30.10">
    <property type="entry name" value="Glutaredoxin"/>
    <property type="match status" value="1"/>
</dbReference>
<dbReference type="PROSITE" id="PS50404">
    <property type="entry name" value="GST_NTER"/>
    <property type="match status" value="1"/>
</dbReference>
<dbReference type="Proteomes" id="UP001595973">
    <property type="component" value="Unassembled WGS sequence"/>
</dbReference>
<dbReference type="RefSeq" id="WP_380717276.1">
    <property type="nucleotide sequence ID" value="NZ_JBHSGI010000005.1"/>
</dbReference>
<dbReference type="Pfam" id="PF13410">
    <property type="entry name" value="GST_C_2"/>
    <property type="match status" value="1"/>
</dbReference>
<dbReference type="SFLD" id="SFLDS00019">
    <property type="entry name" value="Glutathione_Transferase_(cytos"/>
    <property type="match status" value="1"/>
</dbReference>
<evidence type="ECO:0000313" key="3">
    <source>
        <dbReference type="EMBL" id="MFC4668910.1"/>
    </source>
</evidence>
<dbReference type="SUPFAM" id="SSF52833">
    <property type="entry name" value="Thioredoxin-like"/>
    <property type="match status" value="1"/>
</dbReference>
<gene>
    <name evidence="3" type="ORF">ACFO5X_10120</name>
</gene>
<organism evidence="3 4">
    <name type="scientific">Seohaeicola nanhaiensis</name>
    <dbReference type="NCBI Taxonomy" id="1387282"/>
    <lineage>
        <taxon>Bacteria</taxon>
        <taxon>Pseudomonadati</taxon>
        <taxon>Pseudomonadota</taxon>
        <taxon>Alphaproteobacteria</taxon>
        <taxon>Rhodobacterales</taxon>
        <taxon>Roseobacteraceae</taxon>
        <taxon>Seohaeicola</taxon>
    </lineage>
</organism>
<sequence>MPDFLLYDHPLSGNCHKIRLLCAMIGKPLELLPVAVLEGETRTEEFAKLNPVQQIPVLKDGDFVVQDSQAILLYLAMKYAPEWIDASPEGMAAIAEWLSYGAKEVSNGPQLARLHFLDPHKSIDIDRAQAIGRKVLALLERVLGGREWLCLGRPTIADLAVFPYVGLARQGKLPLDECPNVLAWIDRIRALPGYHPMPGLPEAL</sequence>
<evidence type="ECO:0000313" key="4">
    <source>
        <dbReference type="Proteomes" id="UP001595973"/>
    </source>
</evidence>
<feature type="domain" description="GST C-terminal" evidence="2">
    <location>
        <begin position="87"/>
        <end position="204"/>
    </location>
</feature>
<evidence type="ECO:0000259" key="2">
    <source>
        <dbReference type="PROSITE" id="PS50405"/>
    </source>
</evidence>
<dbReference type="InterPro" id="IPR010987">
    <property type="entry name" value="Glutathione-S-Trfase_C-like"/>
</dbReference>
<dbReference type="PANTHER" id="PTHR44051">
    <property type="entry name" value="GLUTATHIONE S-TRANSFERASE-RELATED"/>
    <property type="match status" value="1"/>
</dbReference>
<dbReference type="SFLD" id="SFLDG00358">
    <property type="entry name" value="Main_(cytGST)"/>
    <property type="match status" value="1"/>
</dbReference>
<dbReference type="InterPro" id="IPR036249">
    <property type="entry name" value="Thioredoxin-like_sf"/>
</dbReference>
<name>A0ABV9KFH2_9RHOB</name>
<protein>
    <submittedName>
        <fullName evidence="3">Glutathione S-transferase family protein</fullName>
    </submittedName>
</protein>
<dbReference type="Gene3D" id="1.20.1050.10">
    <property type="match status" value="1"/>
</dbReference>
<reference evidence="4" key="1">
    <citation type="journal article" date="2019" name="Int. J. Syst. Evol. Microbiol.">
        <title>The Global Catalogue of Microorganisms (GCM) 10K type strain sequencing project: providing services to taxonomists for standard genome sequencing and annotation.</title>
        <authorList>
            <consortium name="The Broad Institute Genomics Platform"/>
            <consortium name="The Broad Institute Genome Sequencing Center for Infectious Disease"/>
            <person name="Wu L."/>
            <person name="Ma J."/>
        </authorList>
    </citation>
    <scope>NUCLEOTIDE SEQUENCE [LARGE SCALE GENOMIC DNA]</scope>
    <source>
        <strain evidence="4">CGMCC 4.7283</strain>
    </source>
</reference>
<dbReference type="PROSITE" id="PS50405">
    <property type="entry name" value="GST_CTER"/>
    <property type="match status" value="1"/>
</dbReference>
<accession>A0ABV9KFH2</accession>
<dbReference type="EMBL" id="JBHSGI010000005">
    <property type="protein sequence ID" value="MFC4668910.1"/>
    <property type="molecule type" value="Genomic_DNA"/>
</dbReference>
<dbReference type="Pfam" id="PF02798">
    <property type="entry name" value="GST_N"/>
    <property type="match status" value="1"/>
</dbReference>
<dbReference type="CDD" id="cd03056">
    <property type="entry name" value="GST_N_4"/>
    <property type="match status" value="1"/>
</dbReference>
<comment type="caution">
    <text evidence="3">The sequence shown here is derived from an EMBL/GenBank/DDBJ whole genome shotgun (WGS) entry which is preliminary data.</text>
</comment>
<feature type="domain" description="GST N-terminal" evidence="1">
    <location>
        <begin position="2"/>
        <end position="83"/>
    </location>
</feature>
<proteinExistence type="predicted"/>
<dbReference type="InterPro" id="IPR004045">
    <property type="entry name" value="Glutathione_S-Trfase_N"/>
</dbReference>
<evidence type="ECO:0000259" key="1">
    <source>
        <dbReference type="PROSITE" id="PS50404"/>
    </source>
</evidence>